<feature type="compositionally biased region" description="Basic and acidic residues" evidence="1">
    <location>
        <begin position="122"/>
        <end position="133"/>
    </location>
</feature>
<feature type="compositionally biased region" description="Acidic residues" evidence="1">
    <location>
        <begin position="102"/>
        <end position="111"/>
    </location>
</feature>
<feature type="region of interest" description="Disordered" evidence="1">
    <location>
        <begin position="43"/>
        <end position="133"/>
    </location>
</feature>
<keyword evidence="3" id="KW-1185">Reference proteome</keyword>
<dbReference type="RefSeq" id="XP_026608846.1">
    <property type="nucleotide sequence ID" value="XM_026743001.1"/>
</dbReference>
<gene>
    <name evidence="2" type="ORF">DSM5745_00985</name>
</gene>
<dbReference type="GeneID" id="38111355"/>
<evidence type="ECO:0000256" key="1">
    <source>
        <dbReference type="SAM" id="MobiDB-lite"/>
    </source>
</evidence>
<organism evidence="2 3">
    <name type="scientific">Aspergillus mulundensis</name>
    <dbReference type="NCBI Taxonomy" id="1810919"/>
    <lineage>
        <taxon>Eukaryota</taxon>
        <taxon>Fungi</taxon>
        <taxon>Dikarya</taxon>
        <taxon>Ascomycota</taxon>
        <taxon>Pezizomycotina</taxon>
        <taxon>Eurotiomycetes</taxon>
        <taxon>Eurotiomycetidae</taxon>
        <taxon>Eurotiales</taxon>
        <taxon>Aspergillaceae</taxon>
        <taxon>Aspergillus</taxon>
        <taxon>Aspergillus subgen. Nidulantes</taxon>
    </lineage>
</organism>
<protein>
    <submittedName>
        <fullName evidence="2">Uncharacterized protein</fullName>
    </submittedName>
</protein>
<dbReference type="Proteomes" id="UP000256690">
    <property type="component" value="Unassembled WGS sequence"/>
</dbReference>
<feature type="region of interest" description="Disordered" evidence="1">
    <location>
        <begin position="1"/>
        <end position="28"/>
    </location>
</feature>
<dbReference type="OrthoDB" id="10530506at2759"/>
<feature type="compositionally biased region" description="Basic and acidic residues" evidence="1">
    <location>
        <begin position="79"/>
        <end position="88"/>
    </location>
</feature>
<dbReference type="EMBL" id="PVWQ01000001">
    <property type="protein sequence ID" value="RDW93663.1"/>
    <property type="molecule type" value="Genomic_DNA"/>
</dbReference>
<dbReference type="AlphaFoldDB" id="A0A3D8T534"/>
<evidence type="ECO:0000313" key="2">
    <source>
        <dbReference type="EMBL" id="RDW93663.1"/>
    </source>
</evidence>
<feature type="compositionally biased region" description="Polar residues" evidence="1">
    <location>
        <begin position="16"/>
        <end position="28"/>
    </location>
</feature>
<evidence type="ECO:0000313" key="3">
    <source>
        <dbReference type="Proteomes" id="UP000256690"/>
    </source>
</evidence>
<feature type="compositionally biased region" description="Basic and acidic residues" evidence="1">
    <location>
        <begin position="1"/>
        <end position="10"/>
    </location>
</feature>
<name>A0A3D8T534_9EURO</name>
<accession>A0A3D8T534</accession>
<comment type="caution">
    <text evidence="2">The sequence shown here is derived from an EMBL/GenBank/DDBJ whole genome shotgun (WGS) entry which is preliminary data.</text>
</comment>
<feature type="compositionally biased region" description="Polar residues" evidence="1">
    <location>
        <begin position="54"/>
        <end position="65"/>
    </location>
</feature>
<reference evidence="2 3" key="1">
    <citation type="journal article" date="2018" name="IMA Fungus">
        <title>IMA Genome-F 9: Draft genome sequence of Annulohypoxylon stygium, Aspergillus mulundensis, Berkeleyomyces basicola (syn. Thielaviopsis basicola), Ceratocystis smalleyi, two Cercospora beticola strains, Coleophoma cylindrospora, Fusarium fracticaudum, Phialophora cf. hyalina, and Morchella septimelata.</title>
        <authorList>
            <person name="Wingfield B.D."/>
            <person name="Bills G.F."/>
            <person name="Dong Y."/>
            <person name="Huang W."/>
            <person name="Nel W.J."/>
            <person name="Swalarsk-Parry B.S."/>
            <person name="Vaghefi N."/>
            <person name="Wilken P.M."/>
            <person name="An Z."/>
            <person name="de Beer Z.W."/>
            <person name="De Vos L."/>
            <person name="Chen L."/>
            <person name="Duong T.A."/>
            <person name="Gao Y."/>
            <person name="Hammerbacher A."/>
            <person name="Kikkert J.R."/>
            <person name="Li Y."/>
            <person name="Li H."/>
            <person name="Li K."/>
            <person name="Li Q."/>
            <person name="Liu X."/>
            <person name="Ma X."/>
            <person name="Naidoo K."/>
            <person name="Pethybridge S.J."/>
            <person name="Sun J."/>
            <person name="Steenkamp E.T."/>
            <person name="van der Nest M.A."/>
            <person name="van Wyk S."/>
            <person name="Wingfield M.J."/>
            <person name="Xiong C."/>
            <person name="Yue Q."/>
            <person name="Zhang X."/>
        </authorList>
    </citation>
    <scope>NUCLEOTIDE SEQUENCE [LARGE SCALE GENOMIC DNA]</scope>
    <source>
        <strain evidence="2 3">DSM 5745</strain>
    </source>
</reference>
<proteinExistence type="predicted"/>
<sequence>MTSAQDDKTPIEYPTTLPSVIKRQTSARAPNIPRYTLTNIGFKNSKSEGIKATMNAQSKMSSESPGDTRMPATGSEPESSPKAEHSHADTGTGIKLGATSVADDEEDDWEEHENPHLPPLREYLKMTEERKNV</sequence>